<keyword evidence="1 4" id="KW-0349">Heme</keyword>
<evidence type="ECO:0000256" key="2">
    <source>
        <dbReference type="ARBA" id="ARBA00022723"/>
    </source>
</evidence>
<feature type="domain" description="Cytochrome c" evidence="7">
    <location>
        <begin position="73"/>
        <end position="158"/>
    </location>
</feature>
<evidence type="ECO:0000256" key="6">
    <source>
        <dbReference type="SAM" id="SignalP"/>
    </source>
</evidence>
<evidence type="ECO:0000256" key="4">
    <source>
        <dbReference type="PROSITE-ProRule" id="PRU00433"/>
    </source>
</evidence>
<protein>
    <submittedName>
        <fullName evidence="8">Cytochrome c</fullName>
    </submittedName>
</protein>
<feature type="region of interest" description="Disordered" evidence="5">
    <location>
        <begin position="25"/>
        <end position="49"/>
    </location>
</feature>
<keyword evidence="6" id="KW-0732">Signal</keyword>
<keyword evidence="9" id="KW-1185">Reference proteome</keyword>
<sequence>MRCLPSLLLAVAAGTLAAGCDLSMKNQPRNDRMESPTLWPGGPQRAPPPAGTVAFEDIARDRALAYAPPITAALLERGQQRYAIYCSVCHGERGEGDGIVVRHGFPAPPSYHTERLRDAPPRHIVDVITDGYGVMYSYADRVPPTDRWAIAAYVKTLQVAGPEREAR</sequence>
<dbReference type="RefSeq" id="WP_313913453.1">
    <property type="nucleotide sequence ID" value="NZ_CP135076.1"/>
</dbReference>
<evidence type="ECO:0000313" key="8">
    <source>
        <dbReference type="EMBL" id="WNO52717.1"/>
    </source>
</evidence>
<evidence type="ECO:0000313" key="9">
    <source>
        <dbReference type="Proteomes" id="UP001302249"/>
    </source>
</evidence>
<accession>A0ABZ0B5P2</accession>
<evidence type="ECO:0000256" key="3">
    <source>
        <dbReference type="ARBA" id="ARBA00023004"/>
    </source>
</evidence>
<evidence type="ECO:0000256" key="1">
    <source>
        <dbReference type="ARBA" id="ARBA00022617"/>
    </source>
</evidence>
<dbReference type="EMBL" id="CP135076">
    <property type="protein sequence ID" value="WNO52717.1"/>
    <property type="molecule type" value="Genomic_DNA"/>
</dbReference>
<name>A0ABZ0B5P2_9SPHN</name>
<dbReference type="PANTHER" id="PTHR40394">
    <property type="entry name" value="LIPOPROTEIN-RELATED"/>
    <property type="match status" value="1"/>
</dbReference>
<dbReference type="PROSITE" id="PS51007">
    <property type="entry name" value="CYTC"/>
    <property type="match status" value="1"/>
</dbReference>
<evidence type="ECO:0000256" key="5">
    <source>
        <dbReference type="SAM" id="MobiDB-lite"/>
    </source>
</evidence>
<keyword evidence="2 4" id="KW-0479">Metal-binding</keyword>
<gene>
    <name evidence="8" type="ORF">RPR59_09595</name>
</gene>
<reference evidence="8 9" key="1">
    <citation type="submission" date="2023-09" db="EMBL/GenBank/DDBJ databases">
        <authorList>
            <person name="Rey-Velasco X."/>
        </authorList>
    </citation>
    <scope>NUCLEOTIDE SEQUENCE [LARGE SCALE GENOMIC DNA]</scope>
    <source>
        <strain evidence="8 9">W311</strain>
    </source>
</reference>
<dbReference type="InterPro" id="IPR036909">
    <property type="entry name" value="Cyt_c-like_dom_sf"/>
</dbReference>
<feature type="chain" id="PRO_5046212687" evidence="6">
    <location>
        <begin position="18"/>
        <end position="167"/>
    </location>
</feature>
<dbReference type="PROSITE" id="PS51257">
    <property type="entry name" value="PROKAR_LIPOPROTEIN"/>
    <property type="match status" value="1"/>
</dbReference>
<feature type="signal peptide" evidence="6">
    <location>
        <begin position="1"/>
        <end position="17"/>
    </location>
</feature>
<dbReference type="Gene3D" id="1.10.760.10">
    <property type="entry name" value="Cytochrome c-like domain"/>
    <property type="match status" value="1"/>
</dbReference>
<dbReference type="Proteomes" id="UP001302249">
    <property type="component" value="Chromosome"/>
</dbReference>
<organism evidence="8 9">
    <name type="scientific">Stakelama saccharophila</name>
    <dbReference type="NCBI Taxonomy" id="3075605"/>
    <lineage>
        <taxon>Bacteria</taxon>
        <taxon>Pseudomonadati</taxon>
        <taxon>Pseudomonadota</taxon>
        <taxon>Alphaproteobacteria</taxon>
        <taxon>Sphingomonadales</taxon>
        <taxon>Sphingomonadaceae</taxon>
        <taxon>Stakelama</taxon>
    </lineage>
</organism>
<proteinExistence type="predicted"/>
<dbReference type="InterPro" id="IPR009056">
    <property type="entry name" value="Cyt_c-like_dom"/>
</dbReference>
<evidence type="ECO:0000259" key="7">
    <source>
        <dbReference type="PROSITE" id="PS51007"/>
    </source>
</evidence>
<dbReference type="PANTHER" id="PTHR40394:SF2">
    <property type="entry name" value="QUINOL:CYTOCHROME C OXIDOREDUCTASE MEMBRANE PROTEIN"/>
    <property type="match status" value="1"/>
</dbReference>
<keyword evidence="3 4" id="KW-0408">Iron</keyword>
<dbReference type="Pfam" id="PF13442">
    <property type="entry name" value="Cytochrome_CBB3"/>
    <property type="match status" value="1"/>
</dbReference>
<dbReference type="SUPFAM" id="SSF46626">
    <property type="entry name" value="Cytochrome c"/>
    <property type="match status" value="1"/>
</dbReference>